<organism evidence="1 2">
    <name type="scientific">Sphaerodactylus townsendi</name>
    <dbReference type="NCBI Taxonomy" id="933632"/>
    <lineage>
        <taxon>Eukaryota</taxon>
        <taxon>Metazoa</taxon>
        <taxon>Chordata</taxon>
        <taxon>Craniata</taxon>
        <taxon>Vertebrata</taxon>
        <taxon>Euteleostomi</taxon>
        <taxon>Lepidosauria</taxon>
        <taxon>Squamata</taxon>
        <taxon>Bifurcata</taxon>
        <taxon>Gekkota</taxon>
        <taxon>Sphaerodactylidae</taxon>
        <taxon>Sphaerodactylus</taxon>
    </lineage>
</organism>
<proteinExistence type="predicted"/>
<evidence type="ECO:0000313" key="2">
    <source>
        <dbReference type="Proteomes" id="UP000827872"/>
    </source>
</evidence>
<name>A0ACB8EYU1_9SAUR</name>
<reference evidence="1" key="1">
    <citation type="submission" date="2021-08" db="EMBL/GenBank/DDBJ databases">
        <title>The first chromosome-level gecko genome reveals the dynamic sex chromosomes of Neotropical dwarf geckos (Sphaerodactylidae: Sphaerodactylus).</title>
        <authorList>
            <person name="Pinto B.J."/>
            <person name="Keating S.E."/>
            <person name="Gamble T."/>
        </authorList>
    </citation>
    <scope>NUCLEOTIDE SEQUENCE</scope>
    <source>
        <strain evidence="1">TG3544</strain>
    </source>
</reference>
<evidence type="ECO:0000313" key="1">
    <source>
        <dbReference type="EMBL" id="KAH7997882.1"/>
    </source>
</evidence>
<keyword evidence="2" id="KW-1185">Reference proteome</keyword>
<comment type="caution">
    <text evidence="1">The sequence shown here is derived from an EMBL/GenBank/DDBJ whole genome shotgun (WGS) entry which is preliminary data.</text>
</comment>
<dbReference type="Proteomes" id="UP000827872">
    <property type="component" value="Linkage Group LG12"/>
</dbReference>
<accession>A0ACB8EYU1</accession>
<gene>
    <name evidence="1" type="ORF">K3G42_009891</name>
</gene>
<sequence>METSQRNIPTYLGLSIFHLLCCFLPTGIAALICSIRVKDAMRAGDVDGASSSSRVARTLNIIGIVVGVIFMIIVIVLYVVLGDKKMH</sequence>
<dbReference type="EMBL" id="CM037625">
    <property type="protein sequence ID" value="KAH7997882.1"/>
    <property type="molecule type" value="Genomic_DNA"/>
</dbReference>
<protein>
    <submittedName>
        <fullName evidence="1">Uncharacterized protein</fullName>
    </submittedName>
</protein>